<feature type="compositionally biased region" description="Polar residues" evidence="1">
    <location>
        <begin position="41"/>
        <end position="52"/>
    </location>
</feature>
<reference evidence="2 3" key="1">
    <citation type="submission" date="2021-06" db="EMBL/GenBank/DDBJ databases">
        <authorList>
            <person name="Palmer J.M."/>
        </authorList>
    </citation>
    <scope>NUCLEOTIDE SEQUENCE [LARGE SCALE GENOMIC DNA]</scope>
    <source>
        <strain evidence="2 3">AS_MEX2019</strain>
        <tissue evidence="2">Muscle</tissue>
    </source>
</reference>
<comment type="caution">
    <text evidence="2">The sequence shown here is derived from an EMBL/GenBank/DDBJ whole genome shotgun (WGS) entry which is preliminary data.</text>
</comment>
<evidence type="ECO:0000313" key="3">
    <source>
        <dbReference type="Proteomes" id="UP001469553"/>
    </source>
</evidence>
<sequence length="145" mass="16289">MQEIFLGSARLGSAQRSKRFQTEPSRSAPRLRTPPRDKPPQNLQTNQRNQLSVSQKPVYPLIISGNLTIKAFHRRVNVVNSVFRKAESFFTLLLVDNFSFCSNSGGDDLAPSAAAAVEFILPTLHHKETRFKPSNVLETMQSSYL</sequence>
<name>A0ABV0XPR4_9TELE</name>
<accession>A0ABV0XPR4</accession>
<evidence type="ECO:0000313" key="2">
    <source>
        <dbReference type="EMBL" id="MEQ2283413.1"/>
    </source>
</evidence>
<organism evidence="2 3">
    <name type="scientific">Ameca splendens</name>
    <dbReference type="NCBI Taxonomy" id="208324"/>
    <lineage>
        <taxon>Eukaryota</taxon>
        <taxon>Metazoa</taxon>
        <taxon>Chordata</taxon>
        <taxon>Craniata</taxon>
        <taxon>Vertebrata</taxon>
        <taxon>Euteleostomi</taxon>
        <taxon>Actinopterygii</taxon>
        <taxon>Neopterygii</taxon>
        <taxon>Teleostei</taxon>
        <taxon>Neoteleostei</taxon>
        <taxon>Acanthomorphata</taxon>
        <taxon>Ovalentaria</taxon>
        <taxon>Atherinomorphae</taxon>
        <taxon>Cyprinodontiformes</taxon>
        <taxon>Goodeidae</taxon>
        <taxon>Ameca</taxon>
    </lineage>
</organism>
<dbReference type="Proteomes" id="UP001469553">
    <property type="component" value="Unassembled WGS sequence"/>
</dbReference>
<gene>
    <name evidence="2" type="ORF">AMECASPLE_010966</name>
</gene>
<proteinExistence type="predicted"/>
<keyword evidence="3" id="KW-1185">Reference proteome</keyword>
<dbReference type="EMBL" id="JAHRIP010010052">
    <property type="protein sequence ID" value="MEQ2283413.1"/>
    <property type="molecule type" value="Genomic_DNA"/>
</dbReference>
<evidence type="ECO:0000256" key="1">
    <source>
        <dbReference type="SAM" id="MobiDB-lite"/>
    </source>
</evidence>
<protein>
    <submittedName>
        <fullName evidence="2">Uncharacterized protein</fullName>
    </submittedName>
</protein>
<feature type="region of interest" description="Disordered" evidence="1">
    <location>
        <begin position="1"/>
        <end position="52"/>
    </location>
</feature>